<dbReference type="GO" id="GO:0008170">
    <property type="term" value="F:N-methyltransferase activity"/>
    <property type="evidence" value="ECO:0007669"/>
    <property type="project" value="InterPro"/>
</dbReference>
<dbReference type="EMBL" id="PHGZ01000002">
    <property type="protein sequence ID" value="PJG84132.1"/>
    <property type="molecule type" value="Genomic_DNA"/>
</dbReference>
<dbReference type="InterPro" id="IPR003356">
    <property type="entry name" value="DNA_methylase_A-5"/>
</dbReference>
<comment type="similarity">
    <text evidence="1">Belongs to the N(4)/N(6)-methyltransferase family.</text>
</comment>
<protein>
    <recommendedName>
        <fullName evidence="2">site-specific DNA-methyltransferase (adenine-specific)</fullName>
        <ecNumber evidence="2">2.1.1.72</ecNumber>
    </recommendedName>
</protein>
<keyword evidence="3" id="KW-0489">Methyltransferase</keyword>
<accession>A0A2M8RZ26</accession>
<dbReference type="GO" id="GO:0032259">
    <property type="term" value="P:methylation"/>
    <property type="evidence" value="ECO:0007669"/>
    <property type="project" value="UniProtKB-KW"/>
</dbReference>
<keyword evidence="10" id="KW-1185">Reference proteome</keyword>
<evidence type="ECO:0000313" key="10">
    <source>
        <dbReference type="Proteomes" id="UP000230282"/>
    </source>
</evidence>
<evidence type="ECO:0000256" key="6">
    <source>
        <dbReference type="ARBA" id="ARBA00022747"/>
    </source>
</evidence>
<evidence type="ECO:0000256" key="2">
    <source>
        <dbReference type="ARBA" id="ARBA00011900"/>
    </source>
</evidence>
<sequence>MARKDKIVTPSVTQKLQSLGYNVADWDDSKTTSKLTDEIITVLKKASKSENGNEGYPDRIYCNKKKKLLILVEEKPTMQEHNIESIKSGCIAGLKWYLKQFLSEKFSSWKIIGIAVSGDLSDQYKHKFSCFLIDKQKISLAENVNDFLKENEFIALFNNIDEEKAISKVTKVSKKINKLLRSIDSQKRPIILAALMISLYRSEKYDNNFPDIYENYTSEQILNNIYPTVKNILTAEDIPEEKLKSLELELNSINQDLSLKNTNILKEILKELDENIIPLFNDTFSTTSNYDIMGKFYEEFLRFAGVSNVKKGIVLTPRHIATLFTKLIPFKKNDKILDLCCGTGAFLIAGMNKLLSLKGIDVQNVKSNQLLGFEINPTMYICAISNMLFRGDGKSKIYNMDSINDDKVNKIISESAPTIGFINPPYSGKENKEDPTPKEITFLKKMLDSCSRYGIIIAPLSMYFKDTEVRKKILEKHTLKYVINMPKDLFQPNASTSTAIAVFETYVSHNFDEDVVFYDLQDDGFILSKNKGRTDIYNKWNFIESELLDEILNGSKSDDIVISRARIKKNDEWNIYAHSQPDYSKLNSQDFCNTINDYVIYQSKKELGLLEEDKTEFEMINVLSSYILEKNKINPKYQCKTNLELFDKNRKWEYFKIRDVFDRIESTRGTTTYDLTEGNEIPYIAAKKKNNGFDYFVSEDGNEEYISDGNGIVFINLGDGSGGYSVYQAERFIGMNGKTSVGYSDYLNQYNALFLITILDKQRYKYSFGRSWTGQRFDQTKLYLPCKDNGSIDWEFMEDYIRSLPNGNII</sequence>
<keyword evidence="6" id="KW-0680">Restriction system</keyword>
<dbReference type="AlphaFoldDB" id="A0A2M8RZ26"/>
<dbReference type="RefSeq" id="WP_100295558.1">
    <property type="nucleotide sequence ID" value="NZ_PHGZ01000002.1"/>
</dbReference>
<dbReference type="SUPFAM" id="SSF116734">
    <property type="entry name" value="DNA methylase specificity domain"/>
    <property type="match status" value="1"/>
</dbReference>
<keyword evidence="4" id="KW-0808">Transferase</keyword>
<organism evidence="9 10">
    <name type="scientific">Caviibacterium pharyngocola</name>
    <dbReference type="NCBI Taxonomy" id="28159"/>
    <lineage>
        <taxon>Bacteria</taxon>
        <taxon>Pseudomonadati</taxon>
        <taxon>Pseudomonadota</taxon>
        <taxon>Gammaproteobacteria</taxon>
        <taxon>Pasteurellales</taxon>
        <taxon>Pasteurellaceae</taxon>
        <taxon>Caviibacterium</taxon>
    </lineage>
</organism>
<dbReference type="Proteomes" id="UP000230282">
    <property type="component" value="Unassembled WGS sequence"/>
</dbReference>
<evidence type="ECO:0000256" key="1">
    <source>
        <dbReference type="ARBA" id="ARBA00006594"/>
    </source>
</evidence>
<dbReference type="EC" id="2.1.1.72" evidence="2"/>
<proteinExistence type="inferred from homology"/>
<dbReference type="PANTHER" id="PTHR42933:SF1">
    <property type="entry name" value="SITE-SPECIFIC DNA-METHYLTRANSFERASE (ADENINE-SPECIFIC)"/>
    <property type="match status" value="1"/>
</dbReference>
<dbReference type="GO" id="GO:0009307">
    <property type="term" value="P:DNA restriction-modification system"/>
    <property type="evidence" value="ECO:0007669"/>
    <property type="project" value="UniProtKB-KW"/>
</dbReference>
<reference evidence="9 10" key="1">
    <citation type="submission" date="2017-11" db="EMBL/GenBank/DDBJ databases">
        <title>Reclassification of Bisgaard taxon 5 as Caviibacterium pharyngocola gen. nov., sp. nov.</title>
        <authorList>
            <person name="Christensen H."/>
        </authorList>
    </citation>
    <scope>NUCLEOTIDE SEQUENCE [LARGE SCALE GENOMIC DNA]</scope>
    <source>
        <strain evidence="9 10">7_3</strain>
    </source>
</reference>
<name>A0A2M8RZ26_9PAST</name>
<evidence type="ECO:0000256" key="3">
    <source>
        <dbReference type="ARBA" id="ARBA00022603"/>
    </source>
</evidence>
<evidence type="ECO:0000256" key="7">
    <source>
        <dbReference type="ARBA" id="ARBA00047942"/>
    </source>
</evidence>
<keyword evidence="9" id="KW-0378">Hydrolase</keyword>
<dbReference type="InterPro" id="IPR051537">
    <property type="entry name" value="DNA_Adenine_Mtase"/>
</dbReference>
<keyword evidence="9" id="KW-0255">Endonuclease</keyword>
<feature type="domain" description="DNA methylase adenine-specific" evidence="8">
    <location>
        <begin position="289"/>
        <end position="525"/>
    </location>
</feature>
<dbReference type="GO" id="GO:0004519">
    <property type="term" value="F:endonuclease activity"/>
    <property type="evidence" value="ECO:0007669"/>
    <property type="project" value="UniProtKB-KW"/>
</dbReference>
<dbReference type="GO" id="GO:0003677">
    <property type="term" value="F:DNA binding"/>
    <property type="evidence" value="ECO:0007669"/>
    <property type="project" value="InterPro"/>
</dbReference>
<dbReference type="OrthoDB" id="5749002at2"/>
<dbReference type="SUPFAM" id="SSF53335">
    <property type="entry name" value="S-adenosyl-L-methionine-dependent methyltransferases"/>
    <property type="match status" value="1"/>
</dbReference>
<dbReference type="GO" id="GO:0009007">
    <property type="term" value="F:site-specific DNA-methyltransferase (adenine-specific) activity"/>
    <property type="evidence" value="ECO:0007669"/>
    <property type="project" value="UniProtKB-EC"/>
</dbReference>
<dbReference type="InterPro" id="IPR029063">
    <property type="entry name" value="SAM-dependent_MTases_sf"/>
</dbReference>
<gene>
    <name evidence="9" type="ORF">CVP04_00435</name>
</gene>
<comment type="caution">
    <text evidence="9">The sequence shown here is derived from an EMBL/GenBank/DDBJ whole genome shotgun (WGS) entry which is preliminary data.</text>
</comment>
<dbReference type="Gene3D" id="3.40.50.150">
    <property type="entry name" value="Vaccinia Virus protein VP39"/>
    <property type="match status" value="1"/>
</dbReference>
<evidence type="ECO:0000256" key="5">
    <source>
        <dbReference type="ARBA" id="ARBA00022691"/>
    </source>
</evidence>
<keyword evidence="5" id="KW-0949">S-adenosyl-L-methionine</keyword>
<evidence type="ECO:0000256" key="4">
    <source>
        <dbReference type="ARBA" id="ARBA00022679"/>
    </source>
</evidence>
<keyword evidence="9" id="KW-0540">Nuclease</keyword>
<dbReference type="Pfam" id="PF02384">
    <property type="entry name" value="N6_Mtase"/>
    <property type="match status" value="1"/>
</dbReference>
<evidence type="ECO:0000313" key="9">
    <source>
        <dbReference type="EMBL" id="PJG84132.1"/>
    </source>
</evidence>
<comment type="catalytic activity">
    <reaction evidence="7">
        <text>a 2'-deoxyadenosine in DNA + S-adenosyl-L-methionine = an N(6)-methyl-2'-deoxyadenosine in DNA + S-adenosyl-L-homocysteine + H(+)</text>
        <dbReference type="Rhea" id="RHEA:15197"/>
        <dbReference type="Rhea" id="RHEA-COMP:12418"/>
        <dbReference type="Rhea" id="RHEA-COMP:12419"/>
        <dbReference type="ChEBI" id="CHEBI:15378"/>
        <dbReference type="ChEBI" id="CHEBI:57856"/>
        <dbReference type="ChEBI" id="CHEBI:59789"/>
        <dbReference type="ChEBI" id="CHEBI:90615"/>
        <dbReference type="ChEBI" id="CHEBI:90616"/>
        <dbReference type="EC" id="2.1.1.72"/>
    </reaction>
</comment>
<dbReference type="PANTHER" id="PTHR42933">
    <property type="entry name" value="SLR6095 PROTEIN"/>
    <property type="match status" value="1"/>
</dbReference>
<evidence type="ECO:0000259" key="8">
    <source>
        <dbReference type="Pfam" id="PF02384"/>
    </source>
</evidence>